<dbReference type="InterPro" id="IPR012674">
    <property type="entry name" value="Calycin"/>
</dbReference>
<evidence type="ECO:0008006" key="4">
    <source>
        <dbReference type="Google" id="ProtNLM"/>
    </source>
</evidence>
<evidence type="ECO:0000313" key="3">
    <source>
        <dbReference type="Proteomes" id="UP001321473"/>
    </source>
</evidence>
<organism evidence="2 3">
    <name type="scientific">Amblyomma americanum</name>
    <name type="common">Lone star tick</name>
    <dbReference type="NCBI Taxonomy" id="6943"/>
    <lineage>
        <taxon>Eukaryota</taxon>
        <taxon>Metazoa</taxon>
        <taxon>Ecdysozoa</taxon>
        <taxon>Arthropoda</taxon>
        <taxon>Chelicerata</taxon>
        <taxon>Arachnida</taxon>
        <taxon>Acari</taxon>
        <taxon>Parasitiformes</taxon>
        <taxon>Ixodida</taxon>
        <taxon>Ixodoidea</taxon>
        <taxon>Ixodidae</taxon>
        <taxon>Amblyomminae</taxon>
        <taxon>Amblyomma</taxon>
    </lineage>
</organism>
<dbReference type="EMBL" id="JARKHS020015218">
    <property type="protein sequence ID" value="KAK8774613.1"/>
    <property type="molecule type" value="Genomic_DNA"/>
</dbReference>
<reference evidence="2 3" key="1">
    <citation type="journal article" date="2023" name="Arcadia Sci">
        <title>De novo assembly of a long-read Amblyomma americanum tick genome.</title>
        <authorList>
            <person name="Chou S."/>
            <person name="Poskanzer K.E."/>
            <person name="Rollins M."/>
            <person name="Thuy-Boun P.S."/>
        </authorList>
    </citation>
    <scope>NUCLEOTIDE SEQUENCE [LARGE SCALE GENOMIC DNA]</scope>
    <source>
        <strain evidence="2">F_SG_1</strain>
        <tissue evidence="2">Salivary glands</tissue>
    </source>
</reference>
<dbReference type="AlphaFoldDB" id="A0AAQ4EJJ2"/>
<name>A0AAQ4EJJ2_AMBAM</name>
<protein>
    <recommendedName>
        <fullName evidence="4">Secreted protein</fullName>
    </recommendedName>
</protein>
<keyword evidence="1" id="KW-0732">Signal</keyword>
<gene>
    <name evidence="2" type="ORF">V5799_010853</name>
</gene>
<dbReference type="Proteomes" id="UP001321473">
    <property type="component" value="Unassembled WGS sequence"/>
</dbReference>
<keyword evidence="3" id="KW-1185">Reference proteome</keyword>
<comment type="caution">
    <text evidence="2">The sequence shown here is derived from an EMBL/GenBank/DDBJ whole genome shotgun (WGS) entry which is preliminary data.</text>
</comment>
<evidence type="ECO:0000313" key="2">
    <source>
        <dbReference type="EMBL" id="KAK8774613.1"/>
    </source>
</evidence>
<proteinExistence type="predicted"/>
<accession>A0AAQ4EJJ2</accession>
<feature type="chain" id="PRO_5042966726" description="Secreted protein" evidence="1">
    <location>
        <begin position="20"/>
        <end position="178"/>
    </location>
</feature>
<feature type="signal peptide" evidence="1">
    <location>
        <begin position="1"/>
        <end position="19"/>
    </location>
</feature>
<evidence type="ECO:0000256" key="1">
    <source>
        <dbReference type="SAM" id="SignalP"/>
    </source>
</evidence>
<dbReference type="Gene3D" id="2.40.128.20">
    <property type="match status" value="1"/>
</dbReference>
<sequence>MKTAMIGLVLSAAVATVLPSTPTPPYDFFRVLQNIDKFTAAEISRADTTVLCLTGRKVDLDLVNRSCKCEASWRARSDETPFVRVNFTFLGGDSDDKLTSPDPQVGDINAHLLYTDYSTCALTKFSRHGEVCILWISDAVGGSVPAVCHEELERHCGSQRRTLHPDERCTSEADHGAH</sequence>